<keyword evidence="3" id="KW-1185">Reference proteome</keyword>
<reference evidence="2" key="2">
    <citation type="submission" date="2023-06" db="EMBL/GenBank/DDBJ databases">
        <authorList>
            <consortium name="Lawrence Berkeley National Laboratory"/>
            <person name="Mondo S.J."/>
            <person name="Hensen N."/>
            <person name="Bonometti L."/>
            <person name="Westerberg I."/>
            <person name="Brannstrom I.O."/>
            <person name="Guillou S."/>
            <person name="Cros-Aarteil S."/>
            <person name="Calhoun S."/>
            <person name="Haridas S."/>
            <person name="Kuo A."/>
            <person name="Pangilinan J."/>
            <person name="Riley R."/>
            <person name="Labutti K."/>
            <person name="Andreopoulos B."/>
            <person name="Lipzen A."/>
            <person name="Chen C."/>
            <person name="Yanf M."/>
            <person name="Daum C."/>
            <person name="Ng V."/>
            <person name="Clum A."/>
            <person name="Steindorff A."/>
            <person name="Ohm R."/>
            <person name="Martin F."/>
            <person name="Silar P."/>
            <person name="Natvig D."/>
            <person name="Lalanne C."/>
            <person name="Gautier V."/>
            <person name="Ament-Velasquez S.L."/>
            <person name="Kruys A."/>
            <person name="Hutchinson M.I."/>
            <person name="Powell A.J."/>
            <person name="Barry K."/>
            <person name="Miller A.N."/>
            <person name="Grigoriev I.V."/>
            <person name="Debuchy R."/>
            <person name="Gladieux P."/>
            <person name="Thoren M.H."/>
            <person name="Johannesson H."/>
        </authorList>
    </citation>
    <scope>NUCLEOTIDE SEQUENCE</scope>
    <source>
        <strain evidence="2">CBS 333.67</strain>
    </source>
</reference>
<organism evidence="2 3">
    <name type="scientific">Chaetomium strumarium</name>
    <dbReference type="NCBI Taxonomy" id="1170767"/>
    <lineage>
        <taxon>Eukaryota</taxon>
        <taxon>Fungi</taxon>
        <taxon>Dikarya</taxon>
        <taxon>Ascomycota</taxon>
        <taxon>Pezizomycotina</taxon>
        <taxon>Sordariomycetes</taxon>
        <taxon>Sordariomycetidae</taxon>
        <taxon>Sordariales</taxon>
        <taxon>Chaetomiaceae</taxon>
        <taxon>Chaetomium</taxon>
    </lineage>
</organism>
<proteinExistence type="predicted"/>
<sequence>MDEHLGLAASRRSLASLAGAYGKRDKDWALKPERPVVFRPGHGSKGARSLVCMCLRVMAENISSISKIMIGDVKEDRLLWQLWEEMPRPMSLHAWELLSPRLLKRSFSDAWAVSSKGEEEQQNKNHLDIAGKRNERGEITIPMGMYRYHQQIENPDCGLGIYTSPLHELTECLVYLCIDNLEFDGHGLLSLARLNTLAVLELVERGPSDSHLSDSMIRGWSEVAAEQDPFPELRILRIASSWHGVTDASLRHVLKFPKLEVFEVTRSRPYFWDNATRIAGEFGWNKTYAGHKSVFASLAAAYLDWRLRISEESIRYLGRLFQDDEQEVTLTTDPRTPTCEGCKAALEGNQEGKPEKHGGRASSGPIHNDDQAPSTYLDEGWELLLQDNHPFLPAAIGKDGDKSNDSKRRQELYEYRQRDTTDAQIFWLLGLLAQREFASHHVGIQPRVEGIALPRKRFASIRLRRPSPKIALWCDQLVFVRTSKSHGKVAKKAKDIGKDAERKETDLRPRKRQNLGDVFASLGVS</sequence>
<evidence type="ECO:0000256" key="1">
    <source>
        <dbReference type="SAM" id="MobiDB-lite"/>
    </source>
</evidence>
<gene>
    <name evidence="2" type="ORF">B0T15DRAFT_207527</name>
</gene>
<feature type="region of interest" description="Disordered" evidence="1">
    <location>
        <begin position="347"/>
        <end position="372"/>
    </location>
</feature>
<dbReference type="Proteomes" id="UP001273166">
    <property type="component" value="Unassembled WGS sequence"/>
</dbReference>
<evidence type="ECO:0000313" key="3">
    <source>
        <dbReference type="Proteomes" id="UP001273166"/>
    </source>
</evidence>
<dbReference type="RefSeq" id="XP_062721509.1">
    <property type="nucleotide sequence ID" value="XM_062862634.1"/>
</dbReference>
<feature type="region of interest" description="Disordered" evidence="1">
    <location>
        <begin position="490"/>
        <end position="516"/>
    </location>
</feature>
<evidence type="ECO:0000313" key="2">
    <source>
        <dbReference type="EMBL" id="KAK3305729.1"/>
    </source>
</evidence>
<reference evidence="2" key="1">
    <citation type="journal article" date="2023" name="Mol. Phylogenet. Evol.">
        <title>Genome-scale phylogeny and comparative genomics of the fungal order Sordariales.</title>
        <authorList>
            <person name="Hensen N."/>
            <person name="Bonometti L."/>
            <person name="Westerberg I."/>
            <person name="Brannstrom I.O."/>
            <person name="Guillou S."/>
            <person name="Cros-Aarteil S."/>
            <person name="Calhoun S."/>
            <person name="Haridas S."/>
            <person name="Kuo A."/>
            <person name="Mondo S."/>
            <person name="Pangilinan J."/>
            <person name="Riley R."/>
            <person name="LaButti K."/>
            <person name="Andreopoulos B."/>
            <person name="Lipzen A."/>
            <person name="Chen C."/>
            <person name="Yan M."/>
            <person name="Daum C."/>
            <person name="Ng V."/>
            <person name="Clum A."/>
            <person name="Steindorff A."/>
            <person name="Ohm R.A."/>
            <person name="Martin F."/>
            <person name="Silar P."/>
            <person name="Natvig D.O."/>
            <person name="Lalanne C."/>
            <person name="Gautier V."/>
            <person name="Ament-Velasquez S.L."/>
            <person name="Kruys A."/>
            <person name="Hutchinson M.I."/>
            <person name="Powell A.J."/>
            <person name="Barry K."/>
            <person name="Miller A.N."/>
            <person name="Grigoriev I.V."/>
            <person name="Debuchy R."/>
            <person name="Gladieux P."/>
            <person name="Hiltunen Thoren M."/>
            <person name="Johannesson H."/>
        </authorList>
    </citation>
    <scope>NUCLEOTIDE SEQUENCE</scope>
    <source>
        <strain evidence="2">CBS 333.67</strain>
    </source>
</reference>
<dbReference type="EMBL" id="JAUDZG010000004">
    <property type="protein sequence ID" value="KAK3305729.1"/>
    <property type="molecule type" value="Genomic_DNA"/>
</dbReference>
<dbReference type="GeneID" id="87881463"/>
<dbReference type="AlphaFoldDB" id="A0AAJ0GTC6"/>
<accession>A0AAJ0GTC6</accession>
<protein>
    <submittedName>
        <fullName evidence="2">Uncharacterized protein</fullName>
    </submittedName>
</protein>
<name>A0AAJ0GTC6_9PEZI</name>
<comment type="caution">
    <text evidence="2">The sequence shown here is derived from an EMBL/GenBank/DDBJ whole genome shotgun (WGS) entry which is preliminary data.</text>
</comment>
<feature type="compositionally biased region" description="Basic and acidic residues" evidence="1">
    <location>
        <begin position="492"/>
        <end position="508"/>
    </location>
</feature>